<sequence>MWNKFIHHAEREGFGGRGCGPREHAFAMFGRRGFGPGRHERGFGGRERLFDGGELQLLILQLLAEKPSYGYELIKAIEQRMGGGYAPSPGVIYPTLTLLEERGFARIEPTEGSRKVYGITDEGRAELTANADRLREVTDRVDNSGEAFHGGRSPLIRQAFQELRGSMLRAALRAREAGKPVTQEQVEKILEAIRTAARTIDTM</sequence>
<dbReference type="Proteomes" id="UP000236728">
    <property type="component" value="Unassembled WGS sequence"/>
</dbReference>
<dbReference type="OrthoDB" id="9814826at2"/>
<dbReference type="InterPro" id="IPR036390">
    <property type="entry name" value="WH_DNA-bd_sf"/>
</dbReference>
<proteinExistence type="predicted"/>
<dbReference type="PANTHER" id="PTHR43252:SF2">
    <property type="entry name" value="TRANSCRIPTION REGULATOR, PADR-LIKE FAMILY"/>
    <property type="match status" value="1"/>
</dbReference>
<dbReference type="PANTHER" id="PTHR43252">
    <property type="entry name" value="TRANSCRIPTIONAL REGULATOR YQJI"/>
    <property type="match status" value="1"/>
</dbReference>
<name>A0A1H6C6Q9_9BACT</name>
<accession>A0A1H6C6Q9</accession>
<dbReference type="GO" id="GO:0003677">
    <property type="term" value="F:DNA binding"/>
    <property type="evidence" value="ECO:0007669"/>
    <property type="project" value="UniProtKB-KW"/>
</dbReference>
<reference evidence="2 3" key="1">
    <citation type="submission" date="2016-10" db="EMBL/GenBank/DDBJ databases">
        <authorList>
            <person name="de Groot N.N."/>
        </authorList>
    </citation>
    <scope>NUCLEOTIDE SEQUENCE [LARGE SCALE GENOMIC DNA]</scope>
    <source>
        <strain evidence="2 3">DSM 22489</strain>
    </source>
</reference>
<dbReference type="SUPFAM" id="SSF46785">
    <property type="entry name" value="Winged helix' DNA-binding domain"/>
    <property type="match status" value="1"/>
</dbReference>
<dbReference type="Pfam" id="PF03551">
    <property type="entry name" value="PadR"/>
    <property type="match status" value="1"/>
</dbReference>
<dbReference type="AlphaFoldDB" id="A0A1H6C6Q9"/>
<organism evidence="2 3">
    <name type="scientific">Bryocella elongata</name>
    <dbReference type="NCBI Taxonomy" id="863522"/>
    <lineage>
        <taxon>Bacteria</taxon>
        <taxon>Pseudomonadati</taxon>
        <taxon>Acidobacteriota</taxon>
        <taxon>Terriglobia</taxon>
        <taxon>Terriglobales</taxon>
        <taxon>Acidobacteriaceae</taxon>
        <taxon>Bryocella</taxon>
    </lineage>
</organism>
<keyword evidence="2" id="KW-0238">DNA-binding</keyword>
<keyword evidence="3" id="KW-1185">Reference proteome</keyword>
<evidence type="ECO:0000313" key="3">
    <source>
        <dbReference type="Proteomes" id="UP000236728"/>
    </source>
</evidence>
<gene>
    <name evidence="2" type="ORF">SAMN05421819_4263</name>
</gene>
<dbReference type="EMBL" id="FNVA01000009">
    <property type="protein sequence ID" value="SEG68598.1"/>
    <property type="molecule type" value="Genomic_DNA"/>
</dbReference>
<protein>
    <submittedName>
        <fullName evidence="2">DNA-binding transcriptional regulator, PadR family</fullName>
    </submittedName>
</protein>
<feature type="domain" description="Transcription regulator PadR N-terminal" evidence="1">
    <location>
        <begin position="59"/>
        <end position="128"/>
    </location>
</feature>
<evidence type="ECO:0000259" key="1">
    <source>
        <dbReference type="Pfam" id="PF03551"/>
    </source>
</evidence>
<dbReference type="Gene3D" id="1.10.10.10">
    <property type="entry name" value="Winged helix-like DNA-binding domain superfamily/Winged helix DNA-binding domain"/>
    <property type="match status" value="1"/>
</dbReference>
<dbReference type="InterPro" id="IPR005149">
    <property type="entry name" value="Tscrpt_reg_PadR_N"/>
</dbReference>
<dbReference type="RefSeq" id="WP_103935113.1">
    <property type="nucleotide sequence ID" value="NZ_FNVA01000009.1"/>
</dbReference>
<evidence type="ECO:0000313" key="2">
    <source>
        <dbReference type="EMBL" id="SEG68598.1"/>
    </source>
</evidence>
<dbReference type="InterPro" id="IPR036388">
    <property type="entry name" value="WH-like_DNA-bd_sf"/>
</dbReference>